<dbReference type="InterPro" id="IPR036020">
    <property type="entry name" value="WW_dom_sf"/>
</dbReference>
<dbReference type="GO" id="GO:0005737">
    <property type="term" value="C:cytoplasm"/>
    <property type="evidence" value="ECO:0000318"/>
    <property type="project" value="GO_Central"/>
</dbReference>
<dbReference type="SUPFAM" id="SSF51045">
    <property type="entry name" value="WW domain"/>
    <property type="match status" value="1"/>
</dbReference>
<dbReference type="GO" id="GO:0005096">
    <property type="term" value="F:GTPase activator activity"/>
    <property type="evidence" value="ECO:0000318"/>
    <property type="project" value="GO_Central"/>
</dbReference>
<dbReference type="AlphaFoldDB" id="A8XSR0"/>
<dbReference type="InterPro" id="IPR011993">
    <property type="entry name" value="PH-like_dom_sf"/>
</dbReference>
<dbReference type="PROSITE" id="PS50238">
    <property type="entry name" value="RHOGAP"/>
    <property type="match status" value="1"/>
</dbReference>
<feature type="domain" description="Rho-GAP" evidence="5">
    <location>
        <begin position="626"/>
        <end position="843"/>
    </location>
</feature>
<feature type="domain" description="WW" evidence="4">
    <location>
        <begin position="99"/>
        <end position="132"/>
    </location>
</feature>
<evidence type="ECO:0000313" key="8">
    <source>
        <dbReference type="WormBase" id="CBG17982a"/>
    </source>
</evidence>
<evidence type="ECO:0000256" key="2">
    <source>
        <dbReference type="SAM" id="MobiDB-lite"/>
    </source>
</evidence>
<feature type="region of interest" description="Disordered" evidence="2">
    <location>
        <begin position="787"/>
        <end position="817"/>
    </location>
</feature>
<dbReference type="KEGG" id="cbr:CBG_17982"/>
<dbReference type="FunFam" id="1.10.555.10:FF:000084">
    <property type="entry name" value="WW domain-containing protein tag-325"/>
    <property type="match status" value="1"/>
</dbReference>
<dbReference type="GO" id="GO:0007264">
    <property type="term" value="P:small GTPase-mediated signal transduction"/>
    <property type="evidence" value="ECO:0000318"/>
    <property type="project" value="GO_Central"/>
</dbReference>
<dbReference type="CDD" id="cd00201">
    <property type="entry name" value="WW"/>
    <property type="match status" value="1"/>
</dbReference>
<dbReference type="RefSeq" id="XP_045096357.1">
    <property type="nucleotide sequence ID" value="XM_045243971.1"/>
</dbReference>
<feature type="region of interest" description="Disordered" evidence="2">
    <location>
        <begin position="156"/>
        <end position="266"/>
    </location>
</feature>
<proteinExistence type="predicted"/>
<feature type="region of interest" description="Disordered" evidence="2">
    <location>
        <begin position="339"/>
        <end position="405"/>
    </location>
</feature>
<feature type="compositionally biased region" description="Polar residues" evidence="2">
    <location>
        <begin position="1"/>
        <end position="10"/>
    </location>
</feature>
<evidence type="ECO:0000259" key="5">
    <source>
        <dbReference type="PROSITE" id="PS50238"/>
    </source>
</evidence>
<dbReference type="STRING" id="6238.A8XSR0"/>
<dbReference type="EMBL" id="HE600963">
    <property type="protein sequence ID" value="CAP35512.2"/>
    <property type="molecule type" value="Genomic_DNA"/>
</dbReference>
<dbReference type="SMART" id="SM00324">
    <property type="entry name" value="RhoGAP"/>
    <property type="match status" value="1"/>
</dbReference>
<dbReference type="SMART" id="SM00233">
    <property type="entry name" value="PH"/>
    <property type="match status" value="1"/>
</dbReference>
<dbReference type="WormBase" id="CBG17982a">
    <property type="protein sequence ID" value="CBP04317"/>
    <property type="gene ID" value="WBGene00037482"/>
</dbReference>
<feature type="region of interest" description="Disordered" evidence="2">
    <location>
        <begin position="288"/>
        <end position="320"/>
    </location>
</feature>
<evidence type="ECO:0000313" key="7">
    <source>
        <dbReference type="Proteomes" id="UP000008549"/>
    </source>
</evidence>
<dbReference type="SMART" id="SM00456">
    <property type="entry name" value="WW"/>
    <property type="match status" value="1"/>
</dbReference>
<feature type="domain" description="PH" evidence="3">
    <location>
        <begin position="386"/>
        <end position="521"/>
    </location>
</feature>
<dbReference type="InterPro" id="IPR001849">
    <property type="entry name" value="PH_domain"/>
</dbReference>
<feature type="compositionally biased region" description="Polar residues" evidence="2">
    <location>
        <begin position="60"/>
        <end position="73"/>
    </location>
</feature>
<dbReference type="InterPro" id="IPR000198">
    <property type="entry name" value="RhoGAP_dom"/>
</dbReference>
<protein>
    <submittedName>
        <fullName evidence="6">Protein CBR-TAG-325</fullName>
    </submittedName>
</protein>
<feature type="compositionally biased region" description="Low complexity" evidence="2">
    <location>
        <begin position="34"/>
        <end position="55"/>
    </location>
</feature>
<dbReference type="SUPFAM" id="SSF50729">
    <property type="entry name" value="PH domain-like"/>
    <property type="match status" value="1"/>
</dbReference>
<feature type="compositionally biased region" description="Acidic residues" evidence="2">
    <location>
        <begin position="238"/>
        <end position="249"/>
    </location>
</feature>
<dbReference type="GeneID" id="8584039"/>
<reference evidence="6 7" key="1">
    <citation type="journal article" date="2003" name="PLoS Biol.">
        <title>The genome sequence of Caenorhabditis briggsae: a platform for comparative genomics.</title>
        <authorList>
            <person name="Stein L.D."/>
            <person name="Bao Z."/>
            <person name="Blasiar D."/>
            <person name="Blumenthal T."/>
            <person name="Brent M.R."/>
            <person name="Chen N."/>
            <person name="Chinwalla A."/>
            <person name="Clarke L."/>
            <person name="Clee C."/>
            <person name="Coghlan A."/>
            <person name="Coulson A."/>
            <person name="D'Eustachio P."/>
            <person name="Fitch D.H."/>
            <person name="Fulton L.A."/>
            <person name="Fulton R.E."/>
            <person name="Griffiths-Jones S."/>
            <person name="Harris T.W."/>
            <person name="Hillier L.W."/>
            <person name="Kamath R."/>
            <person name="Kuwabara P.E."/>
            <person name="Mardis E.R."/>
            <person name="Marra M.A."/>
            <person name="Miner T.L."/>
            <person name="Minx P."/>
            <person name="Mullikin J.C."/>
            <person name="Plumb R.W."/>
            <person name="Rogers J."/>
            <person name="Schein J.E."/>
            <person name="Sohrmann M."/>
            <person name="Spieth J."/>
            <person name="Stajich J.E."/>
            <person name="Wei C."/>
            <person name="Willey D."/>
            <person name="Wilson R.K."/>
            <person name="Durbin R."/>
            <person name="Waterston R.H."/>
        </authorList>
    </citation>
    <scope>NUCLEOTIDE SEQUENCE [LARGE SCALE GENOMIC DNA]</scope>
    <source>
        <strain evidence="6 7">AF16</strain>
    </source>
</reference>
<dbReference type="SUPFAM" id="SSF48350">
    <property type="entry name" value="GTPase activation domain, GAP"/>
    <property type="match status" value="1"/>
</dbReference>
<keyword evidence="1" id="KW-0343">GTPase activation</keyword>
<dbReference type="Pfam" id="PF00397">
    <property type="entry name" value="WW"/>
    <property type="match status" value="1"/>
</dbReference>
<feature type="compositionally biased region" description="Low complexity" evidence="2">
    <location>
        <begin position="304"/>
        <end position="320"/>
    </location>
</feature>
<organism evidence="6 7">
    <name type="scientific">Caenorhabditis briggsae</name>
    <dbReference type="NCBI Taxonomy" id="6238"/>
    <lineage>
        <taxon>Eukaryota</taxon>
        <taxon>Metazoa</taxon>
        <taxon>Ecdysozoa</taxon>
        <taxon>Nematoda</taxon>
        <taxon>Chromadorea</taxon>
        <taxon>Rhabditida</taxon>
        <taxon>Rhabditina</taxon>
        <taxon>Rhabditomorpha</taxon>
        <taxon>Rhabditoidea</taxon>
        <taxon>Rhabditidae</taxon>
        <taxon>Peloderinae</taxon>
        <taxon>Caenorhabditis</taxon>
    </lineage>
</organism>
<dbReference type="InterPro" id="IPR008936">
    <property type="entry name" value="Rho_GTPase_activation_prot"/>
</dbReference>
<dbReference type="PROSITE" id="PS50003">
    <property type="entry name" value="PH_DOMAIN"/>
    <property type="match status" value="1"/>
</dbReference>
<keyword evidence="7" id="KW-1185">Reference proteome</keyword>
<dbReference type="FunFam" id="2.30.29.30:FF:000787">
    <property type="entry name" value="WW domain-containing protein tag-325"/>
    <property type="match status" value="1"/>
</dbReference>
<dbReference type="GO" id="GO:0005886">
    <property type="term" value="C:plasma membrane"/>
    <property type="evidence" value="ECO:0000318"/>
    <property type="project" value="GO_Central"/>
</dbReference>
<dbReference type="Gene3D" id="2.30.29.30">
    <property type="entry name" value="Pleckstrin-homology domain (PH domain)/Phosphotyrosine-binding domain (PTB)"/>
    <property type="match status" value="1"/>
</dbReference>
<dbReference type="Proteomes" id="UP000008549">
    <property type="component" value="Unassembled WGS sequence"/>
</dbReference>
<dbReference type="InParanoid" id="A8XSR0"/>
<evidence type="ECO:0000259" key="3">
    <source>
        <dbReference type="PROSITE" id="PS50003"/>
    </source>
</evidence>
<feature type="compositionally biased region" description="Polar residues" evidence="2">
    <location>
        <begin position="250"/>
        <end position="261"/>
    </location>
</feature>
<dbReference type="HOGENOM" id="CLU_339560_0_0_1"/>
<evidence type="ECO:0000256" key="1">
    <source>
        <dbReference type="ARBA" id="ARBA00022468"/>
    </source>
</evidence>
<feature type="region of interest" description="Disordered" evidence="2">
    <location>
        <begin position="1"/>
        <end position="99"/>
    </location>
</feature>
<accession>A8XSR0</accession>
<dbReference type="InterPro" id="IPR001202">
    <property type="entry name" value="WW_dom"/>
</dbReference>
<dbReference type="PROSITE" id="PS50020">
    <property type="entry name" value="WW_DOMAIN_2"/>
    <property type="match status" value="1"/>
</dbReference>
<dbReference type="FunCoup" id="A8XSR0">
    <property type="interactions" value="1322"/>
</dbReference>
<dbReference type="OMA" id="NGWFHAM"/>
<dbReference type="Gene3D" id="2.20.70.10">
    <property type="match status" value="1"/>
</dbReference>
<dbReference type="Pfam" id="PF00620">
    <property type="entry name" value="RhoGAP"/>
    <property type="match status" value="1"/>
</dbReference>
<feature type="compositionally biased region" description="Basic and acidic residues" evidence="2">
    <location>
        <begin position="371"/>
        <end position="405"/>
    </location>
</feature>
<dbReference type="PANTHER" id="PTHR23176:SF129">
    <property type="entry name" value="RHO GTPASE ACTIVATING PROTEIN AT 16F, ISOFORM E-RELATED"/>
    <property type="match status" value="1"/>
</dbReference>
<feature type="compositionally biased region" description="Acidic residues" evidence="2">
    <location>
        <begin position="183"/>
        <end position="201"/>
    </location>
</feature>
<reference evidence="6 7" key="2">
    <citation type="journal article" date="2011" name="PLoS Genet.">
        <title>Caenorhabditis briggsae recombinant inbred line genotypes reveal inter-strain incompatibility and the evolution of recombination.</title>
        <authorList>
            <person name="Ross J.A."/>
            <person name="Koboldt D.C."/>
            <person name="Staisch J.E."/>
            <person name="Chamberlin H.M."/>
            <person name="Gupta B.P."/>
            <person name="Miller R.D."/>
            <person name="Baird S.E."/>
            <person name="Haag E.S."/>
        </authorList>
    </citation>
    <scope>NUCLEOTIDE SEQUENCE [LARGE SCALE GENOMIC DNA]</scope>
    <source>
        <strain evidence="6 7">AF16</strain>
    </source>
</reference>
<gene>
    <name evidence="6" type="primary">Cbr-tag-325</name>
    <name evidence="8" type="ORF">CBG17982</name>
    <name evidence="6" type="ORF">CBG_17982</name>
</gene>
<dbReference type="PROSITE" id="PS01159">
    <property type="entry name" value="WW_DOMAIN_1"/>
    <property type="match status" value="1"/>
</dbReference>
<dbReference type="Gene3D" id="1.10.555.10">
    <property type="entry name" value="Rho GTPase activation protein"/>
    <property type="match status" value="1"/>
</dbReference>
<evidence type="ECO:0000313" key="6">
    <source>
        <dbReference type="EMBL" id="CAP35512.2"/>
    </source>
</evidence>
<dbReference type="CTD" id="8584039"/>
<evidence type="ECO:0000259" key="4">
    <source>
        <dbReference type="PROSITE" id="PS50020"/>
    </source>
</evidence>
<feature type="compositionally biased region" description="Basic and acidic residues" evidence="2">
    <location>
        <begin position="163"/>
        <end position="182"/>
    </location>
</feature>
<dbReference type="eggNOG" id="KOG1450">
    <property type="taxonomic scope" value="Eukaryota"/>
</dbReference>
<dbReference type="InterPro" id="IPR050729">
    <property type="entry name" value="Rho-GAP"/>
</dbReference>
<sequence length="853" mass="96432">MSTAVQSTADVTAFGAGPAGSRASDLIQFQEIMSESNDSSSSSSQTNVSATAASALPHGNQDQNFADDSSHVYTNIKEIDELNSRPVPPSPRPDAQPRRDLLNGWFEYETDVGRTFFYNKETGRSQWIPPRLIRTPKQVQEFLLATKTNLDATFSFQGSSSSEEQKENTLTESQEENRKSQSVEDEEVFDEICDDGEDESLLETSSRPLPVPTFSEGEEEDKAEQSLPNVPAHVIDDGFSDSDIEEEEQIPTSSRKTSGSSGAMMPHVHMSTFQSTFPRAREFDKEKHTPYMIPPDANESSKTPSSIRVRRPSPSSLRSVSFQNKCTVLKNVPMPQVLPMSSASFEHPHSHSTPDRPSYAEEFSDPTPSSRCEERRGSSEGREPVRTIRCGDMERSEKEEPLEKLSKPKKREWIMNYMYLTTAHLILYKDQKSAEVHMKMLYNKQLSEWFQKHGKHYDAPQGVWDLRGATISWYQDDRDVQRKKQRKYIQLELCNTKKYLLRGSNDTEVSEWYKSLEEVVAKLPAPGSSTQPMIDVTNSVARNPSYIGSTRPLSHALIPISRSMRRRDHPMSQSAIESMSTSAAVDESRPSKETILEKLRRFFRTRPTVESLKEKGIYKPEPVFGSTLFAICQHENSLVPKFIRVITEVIESKGLETDGIYRVSGNLSAVQKIRCQADQDNYRALVAEEDIHVLTGALKLFFRELSEPLFPISLHKEYTAAMQMPNATSRFKKFEELLNRLPNENRETLKMLLRHLNRVASHSSQNRMQQHNLAIVFGPTLFHNGDGAVNSASKNKKAGKKTKSSKKDEPQPTPIQSNSHLAFSMIMQSQIVQYLLESANKFDILKAPVNIGR</sequence>
<dbReference type="PANTHER" id="PTHR23176">
    <property type="entry name" value="RHO/RAC/CDC GTPASE-ACTIVATING PROTEIN"/>
    <property type="match status" value="1"/>
</dbReference>
<feature type="compositionally biased region" description="Basic residues" evidence="2">
    <location>
        <begin position="794"/>
        <end position="804"/>
    </location>
</feature>
<dbReference type="Pfam" id="PF00169">
    <property type="entry name" value="PH"/>
    <property type="match status" value="1"/>
</dbReference>
<name>A8XSR0_CAEBR</name>